<evidence type="ECO:0000313" key="2">
    <source>
        <dbReference type="Proteomes" id="UP000030686"/>
    </source>
</evidence>
<sequence length="70" mass="8243">MVNTVFVKMIDCQEARPKKAYKNRLRLNGRISIYILRYNDDRSMTTQEIEANLALLILARSETTFQIHLI</sequence>
<protein>
    <submittedName>
        <fullName evidence="1">Genomic scaffold, ProqFM164S03</fullName>
    </submittedName>
</protein>
<proteinExistence type="predicted"/>
<dbReference type="Proteomes" id="UP000030686">
    <property type="component" value="Unassembled WGS sequence"/>
</dbReference>
<dbReference type="EMBL" id="HG792017">
    <property type="protein sequence ID" value="CDM33786.1"/>
    <property type="molecule type" value="Genomic_DNA"/>
</dbReference>
<evidence type="ECO:0000313" key="1">
    <source>
        <dbReference type="EMBL" id="CDM33786.1"/>
    </source>
</evidence>
<gene>
    <name evidence="1" type="ORF">PROQFM164_S03g000510</name>
</gene>
<dbReference type="AlphaFoldDB" id="W6QCK7"/>
<keyword evidence="2" id="KW-1185">Reference proteome</keyword>
<accession>W6QCK7</accession>
<reference evidence="1" key="1">
    <citation type="journal article" date="2014" name="Nat. Commun.">
        <title>Multiple recent horizontal transfers of a large genomic region in cheese making fungi.</title>
        <authorList>
            <person name="Cheeseman K."/>
            <person name="Ropars J."/>
            <person name="Renault P."/>
            <person name="Dupont J."/>
            <person name="Gouzy J."/>
            <person name="Branca A."/>
            <person name="Abraham A.L."/>
            <person name="Ceppi M."/>
            <person name="Conseiller E."/>
            <person name="Debuchy R."/>
            <person name="Malagnac F."/>
            <person name="Goarin A."/>
            <person name="Silar P."/>
            <person name="Lacoste S."/>
            <person name="Sallet E."/>
            <person name="Bensimon A."/>
            <person name="Giraud T."/>
            <person name="Brygoo Y."/>
        </authorList>
    </citation>
    <scope>NUCLEOTIDE SEQUENCE [LARGE SCALE GENOMIC DNA]</scope>
    <source>
        <strain evidence="1">FM164</strain>
    </source>
</reference>
<organism evidence="1 2">
    <name type="scientific">Penicillium roqueforti (strain FM164)</name>
    <dbReference type="NCBI Taxonomy" id="1365484"/>
    <lineage>
        <taxon>Eukaryota</taxon>
        <taxon>Fungi</taxon>
        <taxon>Dikarya</taxon>
        <taxon>Ascomycota</taxon>
        <taxon>Pezizomycotina</taxon>
        <taxon>Eurotiomycetes</taxon>
        <taxon>Eurotiomycetidae</taxon>
        <taxon>Eurotiales</taxon>
        <taxon>Aspergillaceae</taxon>
        <taxon>Penicillium</taxon>
    </lineage>
</organism>
<name>W6QCK7_PENRF</name>